<gene>
    <name evidence="10" type="ORF">FC86_GL001156</name>
</gene>
<keyword evidence="5 7" id="KW-1133">Transmembrane helix</keyword>
<organism evidence="10 11">
    <name type="scientific">Holzapfeliella floricola DSM 23037 = JCM 16512</name>
    <dbReference type="NCBI Taxonomy" id="1423744"/>
    <lineage>
        <taxon>Bacteria</taxon>
        <taxon>Bacillati</taxon>
        <taxon>Bacillota</taxon>
        <taxon>Bacilli</taxon>
        <taxon>Lactobacillales</taxon>
        <taxon>Lactobacillaceae</taxon>
        <taxon>Holzapfeliella</taxon>
    </lineage>
</organism>
<dbReference type="OrthoDB" id="7066727at2"/>
<dbReference type="InterPro" id="IPR011279">
    <property type="entry name" value="Chorismate_mutase_GmP"/>
</dbReference>
<dbReference type="GO" id="GO:0005886">
    <property type="term" value="C:plasma membrane"/>
    <property type="evidence" value="ECO:0007669"/>
    <property type="project" value="UniProtKB-SubCell"/>
</dbReference>
<evidence type="ECO:0000313" key="10">
    <source>
        <dbReference type="EMBL" id="KRN04799.1"/>
    </source>
</evidence>
<dbReference type="STRING" id="1423744.FC86_GL001156"/>
<protein>
    <submittedName>
        <fullName evidence="10">Transport protein</fullName>
    </submittedName>
</protein>
<evidence type="ECO:0000256" key="3">
    <source>
        <dbReference type="ARBA" id="ARBA00022448"/>
    </source>
</evidence>
<evidence type="ECO:0000256" key="5">
    <source>
        <dbReference type="ARBA" id="ARBA00022989"/>
    </source>
</evidence>
<feature type="transmembrane region" description="Helical" evidence="7">
    <location>
        <begin position="298"/>
        <end position="321"/>
    </location>
</feature>
<feature type="transmembrane region" description="Helical" evidence="7">
    <location>
        <begin position="40"/>
        <end position="60"/>
    </location>
</feature>
<dbReference type="PROSITE" id="PS00216">
    <property type="entry name" value="SUGAR_TRANSPORT_1"/>
    <property type="match status" value="1"/>
</dbReference>
<feature type="transmembrane region" description="Helical" evidence="7">
    <location>
        <begin position="333"/>
        <end position="350"/>
    </location>
</feature>
<dbReference type="InterPro" id="IPR036979">
    <property type="entry name" value="CM_dom_sf"/>
</dbReference>
<keyword evidence="6 7" id="KW-0472">Membrane</keyword>
<dbReference type="GO" id="GO:0046417">
    <property type="term" value="P:chorismate metabolic process"/>
    <property type="evidence" value="ECO:0007669"/>
    <property type="project" value="InterPro"/>
</dbReference>
<feature type="transmembrane region" description="Helical" evidence="7">
    <location>
        <begin position="130"/>
        <end position="150"/>
    </location>
</feature>
<feature type="transmembrane region" description="Helical" evidence="7">
    <location>
        <begin position="12"/>
        <end position="28"/>
    </location>
</feature>
<dbReference type="GO" id="GO:0022857">
    <property type="term" value="F:transmembrane transporter activity"/>
    <property type="evidence" value="ECO:0007669"/>
    <property type="project" value="InterPro"/>
</dbReference>
<reference evidence="10 11" key="1">
    <citation type="journal article" date="2015" name="Genome Announc.">
        <title>Expanding the biotechnology potential of lactobacilli through comparative genomics of 213 strains and associated genera.</title>
        <authorList>
            <person name="Sun Z."/>
            <person name="Harris H.M."/>
            <person name="McCann A."/>
            <person name="Guo C."/>
            <person name="Argimon S."/>
            <person name="Zhang W."/>
            <person name="Yang X."/>
            <person name="Jeffery I.B."/>
            <person name="Cooney J.C."/>
            <person name="Kagawa T.F."/>
            <person name="Liu W."/>
            <person name="Song Y."/>
            <person name="Salvetti E."/>
            <person name="Wrobel A."/>
            <person name="Rasinkangas P."/>
            <person name="Parkhill J."/>
            <person name="Rea M.C."/>
            <person name="O'Sullivan O."/>
            <person name="Ritari J."/>
            <person name="Douillard F.P."/>
            <person name="Paul Ross R."/>
            <person name="Yang R."/>
            <person name="Briner A.E."/>
            <person name="Felis G.E."/>
            <person name="de Vos W.M."/>
            <person name="Barrangou R."/>
            <person name="Klaenhammer T.R."/>
            <person name="Caufield P.W."/>
            <person name="Cui Y."/>
            <person name="Zhang H."/>
            <person name="O'Toole P.W."/>
        </authorList>
    </citation>
    <scope>NUCLEOTIDE SEQUENCE [LARGE SCALE GENOMIC DNA]</scope>
    <source>
        <strain evidence="10 11">DSM 23037</strain>
    </source>
</reference>
<accession>A0A0R2DKZ4</accession>
<dbReference type="InterPro" id="IPR036259">
    <property type="entry name" value="MFS_trans_sf"/>
</dbReference>
<keyword evidence="11" id="KW-1185">Reference proteome</keyword>
<dbReference type="PATRIC" id="fig|1423744.4.peg.1186"/>
<comment type="caution">
    <text evidence="10">The sequence shown here is derived from an EMBL/GenBank/DDBJ whole genome shotgun (WGS) entry which is preliminary data.</text>
</comment>
<keyword evidence="4 7" id="KW-0812">Transmembrane</keyword>
<dbReference type="PROSITE" id="PS50850">
    <property type="entry name" value="MFS"/>
    <property type="match status" value="1"/>
</dbReference>
<dbReference type="GO" id="GO:0004106">
    <property type="term" value="F:chorismate mutase activity"/>
    <property type="evidence" value="ECO:0007669"/>
    <property type="project" value="InterPro"/>
</dbReference>
<evidence type="ECO:0000259" key="8">
    <source>
        <dbReference type="PROSITE" id="PS50850"/>
    </source>
</evidence>
<evidence type="ECO:0000313" key="11">
    <source>
        <dbReference type="Proteomes" id="UP000051378"/>
    </source>
</evidence>
<dbReference type="PANTHER" id="PTHR23514">
    <property type="entry name" value="BYPASS OF STOP CODON PROTEIN 6"/>
    <property type="match status" value="1"/>
</dbReference>
<keyword evidence="3" id="KW-0813">Transport</keyword>
<evidence type="ECO:0000256" key="1">
    <source>
        <dbReference type="ARBA" id="ARBA00004651"/>
    </source>
</evidence>
<dbReference type="InterPro" id="IPR051788">
    <property type="entry name" value="MFS_Transporter"/>
</dbReference>
<evidence type="ECO:0000259" key="9">
    <source>
        <dbReference type="PROSITE" id="PS51168"/>
    </source>
</evidence>
<dbReference type="InterPro" id="IPR020846">
    <property type="entry name" value="MFS_dom"/>
</dbReference>
<dbReference type="Gene3D" id="1.20.59.10">
    <property type="entry name" value="Chorismate mutase"/>
    <property type="match status" value="1"/>
</dbReference>
<feature type="domain" description="Major facilitator superfamily (MFS) profile" evidence="8">
    <location>
        <begin position="6"/>
        <end position="390"/>
    </location>
</feature>
<dbReference type="PROSITE" id="PS51168">
    <property type="entry name" value="CHORISMATE_MUT_2"/>
    <property type="match status" value="1"/>
</dbReference>
<dbReference type="AlphaFoldDB" id="A0A0R2DKZ4"/>
<dbReference type="SUPFAM" id="SSF103473">
    <property type="entry name" value="MFS general substrate transporter"/>
    <property type="match status" value="1"/>
</dbReference>
<evidence type="ECO:0000256" key="6">
    <source>
        <dbReference type="ARBA" id="ARBA00023136"/>
    </source>
</evidence>
<feature type="transmembrane region" description="Helical" evidence="7">
    <location>
        <begin position="72"/>
        <end position="89"/>
    </location>
</feature>
<dbReference type="Gene3D" id="1.20.1250.20">
    <property type="entry name" value="MFS general substrate transporter like domains"/>
    <property type="match status" value="2"/>
</dbReference>
<sequence>MSHGKLKTSLFLNYLVHGMALIIVAQNIKELGANWATPLATASYVLSGVGLGRLGAYLILGYLSDKIGRKQVLMLGMLAYFTFFIVSPFNHNVTIAYGLSILAGVANSAFDSATYPTFLEIGDKNKFASILLKAFISIGEFILPLVVASLHNNGMWFGWSFIVAAVIVLINFVTILTTKFPKQQSAIAEEVAQQSPFSVNKKRLIAILLGVYSYTSMAIMIWFTQWISLFAIDILHYDALTSHTLISLYSVGSILGVLSIFFLLKKEFSATKLLVLMSMISLMSLIVVTQVAQPTISMMAAFLFGFSAASGVMQIGLNLLIQLFPQNKGILTGIYFMFGSIASFTVPLITGKLSQFGIQVALQSNIIVAIIGTLAVIGIYFAYKTVHQTDNLSASREKINQIDQQIVGLLQQRFEAVTAVSEAKRQTAKPVFDPKREQQVLTKITSYSQSDKLAPHFKKIYQGIMDASKDYQTELNKIGGNK</sequence>
<feature type="transmembrane region" description="Helical" evidence="7">
    <location>
        <begin position="273"/>
        <end position="292"/>
    </location>
</feature>
<name>A0A0R2DKZ4_9LACO</name>
<dbReference type="SUPFAM" id="SSF48600">
    <property type="entry name" value="Chorismate mutase II"/>
    <property type="match status" value="1"/>
</dbReference>
<comment type="subcellular location">
    <subcellularLocation>
        <location evidence="1">Cell membrane</location>
        <topology evidence="1">Multi-pass membrane protein</topology>
    </subcellularLocation>
</comment>
<feature type="transmembrane region" description="Helical" evidence="7">
    <location>
        <begin position="204"/>
        <end position="224"/>
    </location>
</feature>
<dbReference type="NCBIfam" id="TIGR01805">
    <property type="entry name" value="CM_mono_grmpos"/>
    <property type="match status" value="1"/>
</dbReference>
<feature type="transmembrane region" description="Helical" evidence="7">
    <location>
        <begin position="362"/>
        <end position="383"/>
    </location>
</feature>
<dbReference type="RefSeq" id="WP_056974115.1">
    <property type="nucleotide sequence ID" value="NZ_AYZL01000006.1"/>
</dbReference>
<feature type="transmembrane region" description="Helical" evidence="7">
    <location>
        <begin position="95"/>
        <end position="118"/>
    </location>
</feature>
<feature type="domain" description="Chorismate mutase" evidence="9">
    <location>
        <begin position="386"/>
        <end position="476"/>
    </location>
</feature>
<proteinExistence type="inferred from homology"/>
<dbReference type="InterPro" id="IPR002701">
    <property type="entry name" value="CM_II_prokaryot"/>
</dbReference>
<evidence type="ECO:0000256" key="4">
    <source>
        <dbReference type="ARBA" id="ARBA00022692"/>
    </source>
</evidence>
<dbReference type="Pfam" id="PF01817">
    <property type="entry name" value="CM_2"/>
    <property type="match status" value="1"/>
</dbReference>
<dbReference type="InterPro" id="IPR005829">
    <property type="entry name" value="Sugar_transporter_CS"/>
</dbReference>
<dbReference type="Pfam" id="PF07690">
    <property type="entry name" value="MFS_1"/>
    <property type="match status" value="1"/>
</dbReference>
<dbReference type="EMBL" id="AYZL01000006">
    <property type="protein sequence ID" value="KRN04799.1"/>
    <property type="molecule type" value="Genomic_DNA"/>
</dbReference>
<feature type="transmembrane region" description="Helical" evidence="7">
    <location>
        <begin position="156"/>
        <end position="176"/>
    </location>
</feature>
<evidence type="ECO:0000256" key="7">
    <source>
        <dbReference type="SAM" id="Phobius"/>
    </source>
</evidence>
<dbReference type="Proteomes" id="UP000051378">
    <property type="component" value="Unassembled WGS sequence"/>
</dbReference>
<dbReference type="InterPro" id="IPR036263">
    <property type="entry name" value="Chorismate_II_sf"/>
</dbReference>
<evidence type="ECO:0000256" key="2">
    <source>
        <dbReference type="ARBA" id="ARBA00008335"/>
    </source>
</evidence>
<dbReference type="InterPro" id="IPR011701">
    <property type="entry name" value="MFS"/>
</dbReference>
<dbReference type="SMART" id="SM00830">
    <property type="entry name" value="CM_2"/>
    <property type="match status" value="1"/>
</dbReference>
<feature type="transmembrane region" description="Helical" evidence="7">
    <location>
        <begin position="244"/>
        <end position="264"/>
    </location>
</feature>
<dbReference type="PANTHER" id="PTHR23514:SF3">
    <property type="entry name" value="BYPASS OF STOP CODON PROTEIN 6"/>
    <property type="match status" value="1"/>
</dbReference>
<comment type="similarity">
    <text evidence="2">Belongs to the major facilitator superfamily.</text>
</comment>